<name>A0A2M4D0S7_ANODA</name>
<dbReference type="AlphaFoldDB" id="A0A2M4D0S7"/>
<sequence length="134" mass="13666">MMSVIRYGGLPSFRTVAISAAVTVFSAASACSSAGRAASSLSSATSVSAWIWDTSASARFFTIRTSAFTCSAARCDSVTEVSTTSAACVATTMSFSFSSSSTRSTSTDSAASISFTSPVCIRPASTAMCSCFSR</sequence>
<reference evidence="1" key="1">
    <citation type="submission" date="2018-01" db="EMBL/GenBank/DDBJ databases">
        <title>An insight into the sialome of Amazonian anophelines.</title>
        <authorList>
            <person name="Ribeiro J.M."/>
            <person name="Scarpassa V."/>
            <person name="Calvo E."/>
        </authorList>
    </citation>
    <scope>NUCLEOTIDE SEQUENCE</scope>
</reference>
<protein>
    <submittedName>
        <fullName evidence="1">Putative secreted protein</fullName>
    </submittedName>
</protein>
<dbReference type="PROSITE" id="PS51257">
    <property type="entry name" value="PROKAR_LIPOPROTEIN"/>
    <property type="match status" value="1"/>
</dbReference>
<dbReference type="EMBL" id="GGFL01006994">
    <property type="protein sequence ID" value="MBW71172.1"/>
    <property type="molecule type" value="Transcribed_RNA"/>
</dbReference>
<evidence type="ECO:0000313" key="1">
    <source>
        <dbReference type="EMBL" id="MBW71172.1"/>
    </source>
</evidence>
<accession>A0A2M4D0S7</accession>
<proteinExistence type="predicted"/>
<organism evidence="1">
    <name type="scientific">Anopheles darlingi</name>
    <name type="common">Mosquito</name>
    <dbReference type="NCBI Taxonomy" id="43151"/>
    <lineage>
        <taxon>Eukaryota</taxon>
        <taxon>Metazoa</taxon>
        <taxon>Ecdysozoa</taxon>
        <taxon>Arthropoda</taxon>
        <taxon>Hexapoda</taxon>
        <taxon>Insecta</taxon>
        <taxon>Pterygota</taxon>
        <taxon>Neoptera</taxon>
        <taxon>Endopterygota</taxon>
        <taxon>Diptera</taxon>
        <taxon>Nematocera</taxon>
        <taxon>Culicoidea</taxon>
        <taxon>Culicidae</taxon>
        <taxon>Anophelinae</taxon>
        <taxon>Anopheles</taxon>
    </lineage>
</organism>